<evidence type="ECO:0000256" key="4">
    <source>
        <dbReference type="SAM" id="Phobius"/>
    </source>
</evidence>
<evidence type="ECO:0000256" key="3">
    <source>
        <dbReference type="SAM" id="MobiDB-lite"/>
    </source>
</evidence>
<dbReference type="EMBL" id="BMHP01000002">
    <property type="protein sequence ID" value="GGD69644.1"/>
    <property type="molecule type" value="Genomic_DNA"/>
</dbReference>
<keyword evidence="6" id="KW-1185">Reference proteome</keyword>
<sequence>MRLDEDKEIKTTPMIIPMPIENYRKESRYGAKSHHGKEGMSDIGPVLEALSIVEKALEQQKLASSGDETAPEDGNSSGNQTGSQTATRDTRENADEDKAVKSEHNNPQSEATAEGDGDSEIESKDAAHGEDNSESLQQEGKQQNGSGTTDKHSAEQAASITDEDPEYVVDPIIAKWKNQRQEEQKREPQPIPAELEQFVKKLEEEVGYKKSFDVVVREMTFGDKRTAFFFLNGFAKESVLTEVLKRLTYLHSEDLSSGVIHSFLDLYVPAVQVVHESDWDNMMTSVLSGATAFFIDGESTLLIIDAKNFPSRGPEEPSLERVVRGSRDGFVETMLVNVTLVRRRLRDKHLRYEIMRLGDRTQTDICLAYIDDIVDMELVESIRDKISQVKLDGVPFADKQLEEATIKRGWNPFPLVRYSERPDVVAVHLMEGHVAVFVDTTPSVMILPTTFFNLIQHAEENRQTPFIGTYLRWVRYFGILASLFLLPIWFLFTLKPELKPPFLDFIGVQQAGRIPLVAQFILAEVGVDLLRMAAVHTPTPLATAMSLIAAILIGDIAVKTGLFVNEVIMYMAVAAIGMFATPSYELGLANRIVRLVLIVSVAAFKVPGFMVATTLLFIFLTVSRSFNRPYMWPLIPFDFRGLWNVLIRTPVLQNRTRPNLLKPQQKRRMPKSKEE</sequence>
<gene>
    <name evidence="5" type="ORF">GCM10010911_29420</name>
</gene>
<feature type="transmembrane region" description="Helical" evidence="4">
    <location>
        <begin position="596"/>
        <end position="622"/>
    </location>
</feature>
<keyword evidence="2 4" id="KW-0472">Membrane</keyword>
<dbReference type="PANTHER" id="PTHR22550:SF9">
    <property type="entry name" value="STAGE V SPORULATION PROTEIN AF"/>
    <property type="match status" value="1"/>
</dbReference>
<keyword evidence="4" id="KW-0812">Transmembrane</keyword>
<dbReference type="Pfam" id="PF03323">
    <property type="entry name" value="GerA"/>
    <property type="match status" value="1"/>
</dbReference>
<accession>A0A917DUC1</accession>
<dbReference type="AlphaFoldDB" id="A0A917DUC1"/>
<evidence type="ECO:0008006" key="7">
    <source>
        <dbReference type="Google" id="ProtNLM"/>
    </source>
</evidence>
<proteinExistence type="inferred from homology"/>
<dbReference type="GO" id="GO:0016020">
    <property type="term" value="C:membrane"/>
    <property type="evidence" value="ECO:0007669"/>
    <property type="project" value="InterPro"/>
</dbReference>
<feature type="compositionally biased region" description="Low complexity" evidence="3">
    <location>
        <begin position="11"/>
        <end position="20"/>
    </location>
</feature>
<feature type="region of interest" description="Disordered" evidence="3">
    <location>
        <begin position="1"/>
        <end position="42"/>
    </location>
</feature>
<feature type="transmembrane region" description="Helical" evidence="4">
    <location>
        <begin position="567"/>
        <end position="584"/>
    </location>
</feature>
<feature type="compositionally biased region" description="Basic and acidic residues" evidence="3">
    <location>
        <begin position="121"/>
        <end position="131"/>
    </location>
</feature>
<name>A0A917DUC1_9BACL</name>
<dbReference type="PANTHER" id="PTHR22550">
    <property type="entry name" value="SPORE GERMINATION PROTEIN"/>
    <property type="match status" value="1"/>
</dbReference>
<feature type="compositionally biased region" description="Basic and acidic residues" evidence="3">
    <location>
        <begin position="1"/>
        <end position="10"/>
    </location>
</feature>
<protein>
    <recommendedName>
        <fullName evidence="7">Stage V sporulation protein AF</fullName>
    </recommendedName>
</protein>
<reference evidence="5" key="2">
    <citation type="submission" date="2020-09" db="EMBL/GenBank/DDBJ databases">
        <authorList>
            <person name="Sun Q."/>
            <person name="Zhou Y."/>
        </authorList>
    </citation>
    <scope>NUCLEOTIDE SEQUENCE</scope>
    <source>
        <strain evidence="5">CGMCC 1.15178</strain>
    </source>
</reference>
<evidence type="ECO:0000313" key="5">
    <source>
        <dbReference type="EMBL" id="GGD69644.1"/>
    </source>
</evidence>
<comment type="similarity">
    <text evidence="1">Belongs to the GerABKA family.</text>
</comment>
<dbReference type="RefSeq" id="WP_229750297.1">
    <property type="nucleotide sequence ID" value="NZ_BMHP01000002.1"/>
</dbReference>
<evidence type="ECO:0000256" key="1">
    <source>
        <dbReference type="ARBA" id="ARBA00005278"/>
    </source>
</evidence>
<dbReference type="GO" id="GO:0009847">
    <property type="term" value="P:spore germination"/>
    <property type="evidence" value="ECO:0007669"/>
    <property type="project" value="InterPro"/>
</dbReference>
<dbReference type="InterPro" id="IPR050768">
    <property type="entry name" value="UPF0353/GerABKA_families"/>
</dbReference>
<feature type="region of interest" description="Disordered" evidence="3">
    <location>
        <begin position="58"/>
        <end position="166"/>
    </location>
</feature>
<organism evidence="5 6">
    <name type="scientific">Paenibacillus nasutitermitis</name>
    <dbReference type="NCBI Taxonomy" id="1652958"/>
    <lineage>
        <taxon>Bacteria</taxon>
        <taxon>Bacillati</taxon>
        <taxon>Bacillota</taxon>
        <taxon>Bacilli</taxon>
        <taxon>Bacillales</taxon>
        <taxon>Paenibacillaceae</taxon>
        <taxon>Paenibacillus</taxon>
    </lineage>
</organism>
<reference evidence="5" key="1">
    <citation type="journal article" date="2014" name="Int. J. Syst. Evol. Microbiol.">
        <title>Complete genome sequence of Corynebacterium casei LMG S-19264T (=DSM 44701T), isolated from a smear-ripened cheese.</title>
        <authorList>
            <consortium name="US DOE Joint Genome Institute (JGI-PGF)"/>
            <person name="Walter F."/>
            <person name="Albersmeier A."/>
            <person name="Kalinowski J."/>
            <person name="Ruckert C."/>
        </authorList>
    </citation>
    <scope>NUCLEOTIDE SEQUENCE</scope>
    <source>
        <strain evidence="5">CGMCC 1.15178</strain>
    </source>
</reference>
<feature type="compositionally biased region" description="Polar residues" evidence="3">
    <location>
        <begin position="74"/>
        <end position="87"/>
    </location>
</feature>
<dbReference type="InterPro" id="IPR004995">
    <property type="entry name" value="Spore_Ger"/>
</dbReference>
<feature type="compositionally biased region" description="Basic and acidic residues" evidence="3">
    <location>
        <begin position="88"/>
        <end position="104"/>
    </location>
</feature>
<evidence type="ECO:0000313" key="6">
    <source>
        <dbReference type="Proteomes" id="UP000612456"/>
    </source>
</evidence>
<keyword evidence="4" id="KW-1133">Transmembrane helix</keyword>
<feature type="transmembrane region" description="Helical" evidence="4">
    <location>
        <begin position="540"/>
        <end position="558"/>
    </location>
</feature>
<comment type="caution">
    <text evidence="5">The sequence shown here is derived from an EMBL/GenBank/DDBJ whole genome shotgun (WGS) entry which is preliminary data.</text>
</comment>
<feature type="transmembrane region" description="Helical" evidence="4">
    <location>
        <begin position="473"/>
        <end position="494"/>
    </location>
</feature>
<evidence type="ECO:0000256" key="2">
    <source>
        <dbReference type="ARBA" id="ARBA00023136"/>
    </source>
</evidence>
<dbReference type="Proteomes" id="UP000612456">
    <property type="component" value="Unassembled WGS sequence"/>
</dbReference>
<feature type="compositionally biased region" description="Polar residues" evidence="3">
    <location>
        <begin position="134"/>
        <end position="148"/>
    </location>
</feature>